<dbReference type="SUPFAM" id="SSF89796">
    <property type="entry name" value="CoA-transferase family III (CaiB/BaiF)"/>
    <property type="match status" value="2"/>
</dbReference>
<organism evidence="3 4">
    <name type="scientific">Orbilia blumenaviensis</name>
    <dbReference type="NCBI Taxonomy" id="1796055"/>
    <lineage>
        <taxon>Eukaryota</taxon>
        <taxon>Fungi</taxon>
        <taxon>Dikarya</taxon>
        <taxon>Ascomycota</taxon>
        <taxon>Pezizomycotina</taxon>
        <taxon>Orbiliomycetes</taxon>
        <taxon>Orbiliales</taxon>
        <taxon>Orbiliaceae</taxon>
        <taxon>Orbilia</taxon>
    </lineage>
</organism>
<evidence type="ECO:0000256" key="1">
    <source>
        <dbReference type="ARBA" id="ARBA00008383"/>
    </source>
</evidence>
<dbReference type="Proteomes" id="UP001373714">
    <property type="component" value="Unassembled WGS sequence"/>
</dbReference>
<sequence>MGSTENYSIPQEALKVLQKGILENPLMKDFLPKDLQSLSKHLSFEGSNKPSIPINWRFAESISALKGLEALMLNLLITKKYNIQPLDITINTDHASLFFMAPLLAQIIKDGAPTPINLYSAETLRMFPSEDKHRSQESILRKWATNIYKTKDGRYYHTHGSMNPDSTLTALKLPLDGEPDDTEESVVEKIQGVTSNINSAELDELMNEQFRQAGTVAYSSDEYLNSEHGKANSKAGLYEISKDPNSSQPATWWKEDASSQSSPKRPLAGLKVVDITRVIASPAIGRGLAEMGASVMRVTSPHLADLSIFHQDLNWGKWNCHLHLKHEEDKEKLRQLIREADVVIDGYRPGAMDRLGFGRDAVFDLVKDRGYGIVYVRENCYGWHGPWSHRSGWQQISDSCCGVSLAYGQAMGNNEAVTPVFPNSDYCTGVCGAASVLHALIERAEKGGSYSVDVALNYYSQWLVQSVGTYDDEIWKELWNRHGSPVFRHYQPMQVLLPAMMRLLYQYDKETLFKQQFFEPRRAENLGVTFVQVKPIAQFKDNAVELRYNVGTRGNGTDQPFWPKDLMVQIVTGDN</sequence>
<comment type="caution">
    <text evidence="3">The sequence shown here is derived from an EMBL/GenBank/DDBJ whole genome shotgun (WGS) entry which is preliminary data.</text>
</comment>
<evidence type="ECO:0000256" key="2">
    <source>
        <dbReference type="SAM" id="MobiDB-lite"/>
    </source>
</evidence>
<feature type="region of interest" description="Disordered" evidence="2">
    <location>
        <begin position="239"/>
        <end position="265"/>
    </location>
</feature>
<reference evidence="3 4" key="1">
    <citation type="submission" date="2019-10" db="EMBL/GenBank/DDBJ databases">
        <authorList>
            <person name="Palmer J.M."/>
        </authorList>
    </citation>
    <scope>NUCLEOTIDE SEQUENCE [LARGE SCALE GENOMIC DNA]</scope>
    <source>
        <strain evidence="3 4">TWF730</strain>
    </source>
</reference>
<dbReference type="Pfam" id="PF02515">
    <property type="entry name" value="CoA_transf_3"/>
    <property type="match status" value="1"/>
</dbReference>
<accession>A0AAV9VBR3</accession>
<dbReference type="InterPro" id="IPR023606">
    <property type="entry name" value="CoA-Trfase_III_dom_1_sf"/>
</dbReference>
<keyword evidence="4" id="KW-1185">Reference proteome</keyword>
<comment type="similarity">
    <text evidence="1">Belongs to the CoA-transferase III family.</text>
</comment>
<gene>
    <name evidence="3" type="ORF">TWF730_007672</name>
</gene>
<name>A0AAV9VBR3_9PEZI</name>
<evidence type="ECO:0000313" key="4">
    <source>
        <dbReference type="Proteomes" id="UP001373714"/>
    </source>
</evidence>
<dbReference type="Gene3D" id="3.40.50.10540">
    <property type="entry name" value="Crotonobetainyl-coa:carnitine coa-transferase, domain 1"/>
    <property type="match status" value="1"/>
</dbReference>
<dbReference type="InterPro" id="IPR003673">
    <property type="entry name" value="CoA-Trfase_fam_III"/>
</dbReference>
<proteinExistence type="inferred from homology"/>
<dbReference type="PANTHER" id="PTHR48229:SF2">
    <property type="entry name" value="CAIB_BAIF FAMILY PROTEIN"/>
    <property type="match status" value="1"/>
</dbReference>
<dbReference type="PANTHER" id="PTHR48229">
    <property type="entry name" value="CAIB/BAIF FAMILY ENZYME (AFU_ORTHOLOGUE AFUA_1G05360)-RELATED"/>
    <property type="match status" value="1"/>
</dbReference>
<protein>
    <submittedName>
        <fullName evidence="3">Uncharacterized protein</fullName>
    </submittedName>
</protein>
<dbReference type="InterPro" id="IPR052985">
    <property type="entry name" value="CoA-trans_III_biosynth/detox"/>
</dbReference>
<dbReference type="AlphaFoldDB" id="A0AAV9VBR3"/>
<evidence type="ECO:0000313" key="3">
    <source>
        <dbReference type="EMBL" id="KAK6358326.1"/>
    </source>
</evidence>
<dbReference type="GO" id="GO:0003824">
    <property type="term" value="F:catalytic activity"/>
    <property type="evidence" value="ECO:0007669"/>
    <property type="project" value="InterPro"/>
</dbReference>
<dbReference type="EMBL" id="JAVHNS010000004">
    <property type="protein sequence ID" value="KAK6358326.1"/>
    <property type="molecule type" value="Genomic_DNA"/>
</dbReference>